<dbReference type="Proteomes" id="UP000231409">
    <property type="component" value="Unassembled WGS sequence"/>
</dbReference>
<feature type="signal peptide" evidence="2">
    <location>
        <begin position="1"/>
        <end position="20"/>
    </location>
</feature>
<dbReference type="Pfam" id="PF13511">
    <property type="entry name" value="DUF4124"/>
    <property type="match status" value="1"/>
</dbReference>
<evidence type="ECO:0000256" key="2">
    <source>
        <dbReference type="SAM" id="SignalP"/>
    </source>
</evidence>
<dbReference type="AlphaFoldDB" id="A0A2G1UMP1"/>
<gene>
    <name evidence="4" type="ORF">CLH61_06010</name>
</gene>
<feature type="compositionally biased region" description="Low complexity" evidence="1">
    <location>
        <begin position="87"/>
        <end position="98"/>
    </location>
</feature>
<organism evidence="4 5">
    <name type="scientific">Marinobacter profundi</name>
    <dbReference type="NCBI Taxonomy" id="2666256"/>
    <lineage>
        <taxon>Bacteria</taxon>
        <taxon>Pseudomonadati</taxon>
        <taxon>Pseudomonadota</taxon>
        <taxon>Gammaproteobacteria</taxon>
        <taxon>Pseudomonadales</taxon>
        <taxon>Marinobacteraceae</taxon>
        <taxon>Marinobacter</taxon>
    </lineage>
</organism>
<accession>A0A2G1UMP1</accession>
<feature type="region of interest" description="Disordered" evidence="1">
    <location>
        <begin position="112"/>
        <end position="131"/>
    </location>
</feature>
<keyword evidence="2" id="KW-0732">Signal</keyword>
<evidence type="ECO:0000256" key="1">
    <source>
        <dbReference type="SAM" id="MobiDB-lite"/>
    </source>
</evidence>
<reference evidence="4 5" key="1">
    <citation type="submission" date="2017-09" db="EMBL/GenBank/DDBJ databases">
        <title>The draft genome sequences of Marinobacter sp. PWS21.</title>
        <authorList>
            <person name="Cao J."/>
        </authorList>
    </citation>
    <scope>NUCLEOTIDE SEQUENCE [LARGE SCALE GENOMIC DNA]</scope>
    <source>
        <strain evidence="4 5">PWS21</strain>
    </source>
</reference>
<feature type="chain" id="PRO_5013666231" evidence="2">
    <location>
        <begin position="21"/>
        <end position="144"/>
    </location>
</feature>
<feature type="region of interest" description="Disordered" evidence="1">
    <location>
        <begin position="42"/>
        <end position="98"/>
    </location>
</feature>
<dbReference type="InterPro" id="IPR025392">
    <property type="entry name" value="DUF4124"/>
</dbReference>
<evidence type="ECO:0000313" key="5">
    <source>
        <dbReference type="Proteomes" id="UP000231409"/>
    </source>
</evidence>
<evidence type="ECO:0000259" key="3">
    <source>
        <dbReference type="Pfam" id="PF13511"/>
    </source>
</evidence>
<evidence type="ECO:0000313" key="4">
    <source>
        <dbReference type="EMBL" id="PHQ15705.1"/>
    </source>
</evidence>
<keyword evidence="5" id="KW-1185">Reference proteome</keyword>
<name>A0A2G1UMP1_9GAMM</name>
<sequence length="144" mass="16705">MPRIKAVTLLCVLLTTPAAAEIYRWKDASGVIHFSDIPPRHEHHSRVQVPDPVTIPMSDTVRQSENVRQSRRAVGKLLQPERKNRYAQADKTAAAQAARCEKHRQQLDRIQSQLRAGYSNDRGNRLRERRRNLSQRYSRECVLR</sequence>
<comment type="caution">
    <text evidence="4">The sequence shown here is derived from an EMBL/GenBank/DDBJ whole genome shotgun (WGS) entry which is preliminary data.</text>
</comment>
<proteinExistence type="predicted"/>
<feature type="domain" description="DUF4124" evidence="3">
    <location>
        <begin position="9"/>
        <end position="55"/>
    </location>
</feature>
<dbReference type="EMBL" id="NTFH01000005">
    <property type="protein sequence ID" value="PHQ15705.1"/>
    <property type="molecule type" value="Genomic_DNA"/>
</dbReference>
<protein>
    <submittedName>
        <fullName evidence="4">Glycolate oxidase iron-sulfur subunit</fullName>
    </submittedName>
</protein>